<comment type="caution">
    <text evidence="3">The sequence shown here is derived from an EMBL/GenBank/DDBJ whole genome shotgun (WGS) entry which is preliminary data.</text>
</comment>
<name>A0A132NT91_GIAIN</name>
<keyword evidence="1" id="KW-0040">ANK repeat</keyword>
<dbReference type="InterPro" id="IPR036770">
    <property type="entry name" value="Ankyrin_rpt-contain_sf"/>
</dbReference>
<dbReference type="Gene3D" id="1.25.40.20">
    <property type="entry name" value="Ankyrin repeat-containing domain"/>
    <property type="match status" value="3"/>
</dbReference>
<dbReference type="PROSITE" id="PS50297">
    <property type="entry name" value="ANK_REP_REGION"/>
    <property type="match status" value="1"/>
</dbReference>
<dbReference type="PANTHER" id="PTHR24184:SF11">
    <property type="entry name" value="ANKYRIN REPEAT AND SOCS BOX CONTAINING 3"/>
    <property type="match status" value="1"/>
</dbReference>
<dbReference type="SMART" id="SM00248">
    <property type="entry name" value="ANK"/>
    <property type="match status" value="9"/>
</dbReference>
<dbReference type="SUPFAM" id="SSF48403">
    <property type="entry name" value="Ankyrin repeat"/>
    <property type="match status" value="2"/>
</dbReference>
<feature type="region of interest" description="Disordered" evidence="2">
    <location>
        <begin position="273"/>
        <end position="300"/>
    </location>
</feature>
<sequence length="801" mass="87301">MSAELAQWFAAAKAGDEQRILTSMGTFAGSKTDTGETALMIATYNDHARIVSRLCPYEARCSDNSGKAAIHIAVERDNYDTCTALGPHERGILIENGMNPYHLAARLGKARAMDALAIFFGMERDYDGLSVLEHAVIGESEECLKYALNNRKVTTKDIANAKAYAEDHALSSRMIRILDEKLGEYGDVSVSSMVGANLSQRYTSSTRSQLQSEQASVTFPDEGSLRAADDCVQEMHQITGSFRCVPINPRSEDHERIDELLAAKDELLKEHMAERLSPTTRSRSVSPPVSPKSGRIPNFSTEAQDTFTGATVLPTSPLGVNSFCSPPLAREDDTDDAVDDIIDALGNVSRQTKMNEDLGVPLPRREPPQIVHVPLEPLEKLTGSFTATAFADESVKHTPEIRRLPPDNYEYKDYPQYSRTIDMNKKHKDSPCDVINKGLEKLTASQRIADKGLTSSTAVLISEYDPRTSQYKAVIDRANEIIRSSTDPVGPYAHQAQQQSKNKAVRKAVTVLENDALPSMEEIQRATKTSSTMSAIVPPLATTIPDDEGRRLTSSFIGGQPLMDTAPDLRSSIRFRDSTLQDPVARTQCPLPVVEDTISVEDLIASHKQNHPQDKSVPGRFTSLMKAAVENDISAAKMLVVSFARAQDPNGKTALMYAAERGHEEIANLLLPFEGGMQLKNGGTALMHALGNGHLNVAAMLMSCDGGLAMDDGWTALMSAATINADNIVVGLLDKEAGMVCNDKHKEGEGYCACMIAAKKNNLASLRLLAPREGQITNFMGQNALSFAKTSEARELLSLFH</sequence>
<dbReference type="VEuPathDB" id="GiardiaDB:QR46_2721"/>
<gene>
    <name evidence="3" type="ORF">QR46_2721</name>
</gene>
<dbReference type="PROSITE" id="PS50088">
    <property type="entry name" value="ANK_REPEAT"/>
    <property type="match status" value="1"/>
</dbReference>
<reference evidence="3 4" key="1">
    <citation type="journal article" date="2015" name="Mol. Biochem. Parasitol.">
        <title>Identification of polymorphic genes for use in assemblage B genotyping assays through comparative genomics of multiple assemblage B Giardia duodenalis isolates.</title>
        <authorList>
            <person name="Wielinga C."/>
            <person name="Thompson R.C."/>
            <person name="Monis P."/>
            <person name="Ryan U."/>
        </authorList>
    </citation>
    <scope>NUCLEOTIDE SEQUENCE [LARGE SCALE GENOMIC DNA]</scope>
    <source>
        <strain evidence="3 4">BAH15c1</strain>
    </source>
</reference>
<dbReference type="PANTHER" id="PTHR24184">
    <property type="entry name" value="SI:CH211-189E2.2"/>
    <property type="match status" value="1"/>
</dbReference>
<evidence type="ECO:0000256" key="2">
    <source>
        <dbReference type="SAM" id="MobiDB-lite"/>
    </source>
</evidence>
<protein>
    <submittedName>
        <fullName evidence="3">Protein 21.1</fullName>
    </submittedName>
</protein>
<accession>A0A132NT91</accession>
<organism evidence="3 4">
    <name type="scientific">Giardia duodenalis assemblage B</name>
    <dbReference type="NCBI Taxonomy" id="1394984"/>
    <lineage>
        <taxon>Eukaryota</taxon>
        <taxon>Metamonada</taxon>
        <taxon>Diplomonadida</taxon>
        <taxon>Hexamitidae</taxon>
        <taxon>Giardiinae</taxon>
        <taxon>Giardia</taxon>
    </lineage>
</organism>
<evidence type="ECO:0000313" key="3">
    <source>
        <dbReference type="EMBL" id="KWX13304.1"/>
    </source>
</evidence>
<evidence type="ECO:0000313" key="4">
    <source>
        <dbReference type="Proteomes" id="UP000070089"/>
    </source>
</evidence>
<dbReference type="Proteomes" id="UP000070089">
    <property type="component" value="Unassembled WGS sequence"/>
</dbReference>
<proteinExistence type="predicted"/>
<dbReference type="InterPro" id="IPR002110">
    <property type="entry name" value="Ankyrin_rpt"/>
</dbReference>
<feature type="compositionally biased region" description="Low complexity" evidence="2">
    <location>
        <begin position="277"/>
        <end position="287"/>
    </location>
</feature>
<evidence type="ECO:0000256" key="1">
    <source>
        <dbReference type="PROSITE-ProRule" id="PRU00023"/>
    </source>
</evidence>
<dbReference type="EMBL" id="JXTI01000075">
    <property type="protein sequence ID" value="KWX13304.1"/>
    <property type="molecule type" value="Genomic_DNA"/>
</dbReference>
<feature type="repeat" description="ANK" evidence="1">
    <location>
        <begin position="650"/>
        <end position="682"/>
    </location>
</feature>
<dbReference type="OrthoDB" id="4772757at2759"/>
<dbReference type="AlphaFoldDB" id="A0A132NT91"/>
<dbReference type="Pfam" id="PF12796">
    <property type="entry name" value="Ank_2"/>
    <property type="match status" value="3"/>
</dbReference>